<feature type="domain" description="DUF6791" evidence="2">
    <location>
        <begin position="10"/>
        <end position="156"/>
    </location>
</feature>
<sequence length="388" mass="42781">MSNSPINRNPDLQRLVAEGYEVEIIADHLVIRSVPYVDQDRQVRRGALVSELNEETRKPKTHVIMFAGDFPCDKDGKILDRIIKSKAAKKISEALTVSCSFSSKPPEGYPDYYQKITTYVTILQNEAQAIDPNANARTWRVIPNPVAESPFEYVDTASSRAGITYASGKLSLESVAIVGLGGTGSYVLDLLAKTPVSKIHLFDGDKFGQHNAFRTPGAPSLDHLRTIPFKVDHWAGIYSAMHRGIVPHPTSITPENLHLLRDMKFVFICADAGGAKGAIFRELESASVPFIDTGMGLGLEDDTLHGMLTVTLSTPSKRDHVAERVSLAGDGHENIYAKNIQVADLNMFSAALAVIKYKKLLGFYDDRRHEHFINYMIGGNVLLSEDRA</sequence>
<keyword evidence="4" id="KW-1185">Reference proteome</keyword>
<evidence type="ECO:0000313" key="4">
    <source>
        <dbReference type="Proteomes" id="UP000272706"/>
    </source>
</evidence>
<reference evidence="3 4" key="1">
    <citation type="submission" date="2018-09" db="EMBL/GenBank/DDBJ databases">
        <title>Mesorhizobium carmichaelinearum sp. nov. isolated from Carmichaelinea spp. root nodules in New Zealand.</title>
        <authorList>
            <person name="De Meyer S.E."/>
        </authorList>
    </citation>
    <scope>NUCLEOTIDE SEQUENCE [LARGE SCALE GENOMIC DNA]</scope>
    <source>
        <strain evidence="3 4">ICMP19557</strain>
    </source>
</reference>
<dbReference type="OrthoDB" id="8773615at2"/>
<dbReference type="Pfam" id="PF20590">
    <property type="entry name" value="DUF6791"/>
    <property type="match status" value="1"/>
</dbReference>
<dbReference type="InterPro" id="IPR035985">
    <property type="entry name" value="Ubiquitin-activating_enz"/>
</dbReference>
<feature type="domain" description="THIF-type NAD/FAD binding fold" evidence="1">
    <location>
        <begin position="169"/>
        <end position="295"/>
    </location>
</feature>
<dbReference type="AlphaFoldDB" id="A0A3A5JXJ0"/>
<evidence type="ECO:0000259" key="1">
    <source>
        <dbReference type="Pfam" id="PF00899"/>
    </source>
</evidence>
<dbReference type="GO" id="GO:0016779">
    <property type="term" value="F:nucleotidyltransferase activity"/>
    <property type="evidence" value="ECO:0007669"/>
    <property type="project" value="UniProtKB-KW"/>
</dbReference>
<evidence type="ECO:0000259" key="2">
    <source>
        <dbReference type="Pfam" id="PF20590"/>
    </source>
</evidence>
<protein>
    <submittedName>
        <fullName evidence="3">ThiF family adenylyltransferase</fullName>
    </submittedName>
</protein>
<dbReference type="Gene3D" id="3.40.50.720">
    <property type="entry name" value="NAD(P)-binding Rossmann-like Domain"/>
    <property type="match status" value="1"/>
</dbReference>
<dbReference type="InterPro" id="IPR000594">
    <property type="entry name" value="ThiF_NAD_FAD-bd"/>
</dbReference>
<dbReference type="GO" id="GO:0008641">
    <property type="term" value="F:ubiquitin-like modifier activating enzyme activity"/>
    <property type="evidence" value="ECO:0007669"/>
    <property type="project" value="InterPro"/>
</dbReference>
<evidence type="ECO:0000313" key="3">
    <source>
        <dbReference type="EMBL" id="RJT27736.1"/>
    </source>
</evidence>
<organism evidence="3 4">
    <name type="scientific">Mesorhizobium waimense</name>
    <dbReference type="NCBI Taxonomy" id="1300307"/>
    <lineage>
        <taxon>Bacteria</taxon>
        <taxon>Pseudomonadati</taxon>
        <taxon>Pseudomonadota</taxon>
        <taxon>Alphaproteobacteria</taxon>
        <taxon>Hyphomicrobiales</taxon>
        <taxon>Phyllobacteriaceae</taxon>
        <taxon>Mesorhizobium</taxon>
    </lineage>
</organism>
<keyword evidence="3" id="KW-0548">Nucleotidyltransferase</keyword>
<proteinExistence type="predicted"/>
<dbReference type="RefSeq" id="WP_120018842.1">
    <property type="nucleotide sequence ID" value="NZ_QZWZ01000060.1"/>
</dbReference>
<dbReference type="EMBL" id="QZWZ01000060">
    <property type="protein sequence ID" value="RJT27736.1"/>
    <property type="molecule type" value="Genomic_DNA"/>
</dbReference>
<accession>A0A3A5JXJ0</accession>
<dbReference type="InterPro" id="IPR046741">
    <property type="entry name" value="DUF6791"/>
</dbReference>
<dbReference type="NCBIfam" id="NF004804">
    <property type="entry name" value="PRK06153.1-3"/>
    <property type="match status" value="1"/>
</dbReference>
<dbReference type="SUPFAM" id="SSF69572">
    <property type="entry name" value="Activating enzymes of the ubiquitin-like proteins"/>
    <property type="match status" value="1"/>
</dbReference>
<dbReference type="Pfam" id="PF00899">
    <property type="entry name" value="ThiF"/>
    <property type="match status" value="1"/>
</dbReference>
<dbReference type="CDD" id="cd01483">
    <property type="entry name" value="E1_enzyme_family"/>
    <property type="match status" value="1"/>
</dbReference>
<comment type="caution">
    <text evidence="3">The sequence shown here is derived from an EMBL/GenBank/DDBJ whole genome shotgun (WGS) entry which is preliminary data.</text>
</comment>
<name>A0A3A5JXJ0_9HYPH</name>
<dbReference type="NCBIfam" id="NF004805">
    <property type="entry name" value="PRK06153.1-4"/>
    <property type="match status" value="1"/>
</dbReference>
<keyword evidence="3" id="KW-0808">Transferase</keyword>
<gene>
    <name evidence="3" type="ORF">D3227_35870</name>
</gene>
<dbReference type="Proteomes" id="UP000272706">
    <property type="component" value="Unassembled WGS sequence"/>
</dbReference>